<proteinExistence type="predicted"/>
<dbReference type="InterPro" id="IPR000757">
    <property type="entry name" value="Beta-glucanase-like"/>
</dbReference>
<comment type="caution">
    <text evidence="2">The sequence shown here is derived from an EMBL/GenBank/DDBJ whole genome shotgun (WGS) entry which is preliminary data.</text>
</comment>
<keyword evidence="2" id="KW-0378">Hydrolase</keyword>
<dbReference type="Proteomes" id="UP000823613">
    <property type="component" value="Unassembled WGS sequence"/>
</dbReference>
<dbReference type="AlphaFoldDB" id="A0A9D9DJE6"/>
<protein>
    <submittedName>
        <fullName evidence="2">Glycoside hydrolase family 16 protein</fullName>
    </submittedName>
</protein>
<evidence type="ECO:0000313" key="3">
    <source>
        <dbReference type="Proteomes" id="UP000823613"/>
    </source>
</evidence>
<dbReference type="EMBL" id="JADIMY010000068">
    <property type="protein sequence ID" value="MBO8427546.1"/>
    <property type="molecule type" value="Genomic_DNA"/>
</dbReference>
<dbReference type="SUPFAM" id="SSF49899">
    <property type="entry name" value="Concanavalin A-like lectins/glucanases"/>
    <property type="match status" value="1"/>
</dbReference>
<name>A0A9D9DJE6_9BACL</name>
<gene>
    <name evidence="2" type="ORF">IAC58_03225</name>
</gene>
<dbReference type="GO" id="GO:0004553">
    <property type="term" value="F:hydrolase activity, hydrolyzing O-glycosyl compounds"/>
    <property type="evidence" value="ECO:0007669"/>
    <property type="project" value="InterPro"/>
</dbReference>
<dbReference type="Gene3D" id="2.60.120.260">
    <property type="entry name" value="Galactose-binding domain-like"/>
    <property type="match status" value="1"/>
</dbReference>
<dbReference type="PROSITE" id="PS51762">
    <property type="entry name" value="GH16_2"/>
    <property type="match status" value="1"/>
</dbReference>
<feature type="domain" description="GH16" evidence="1">
    <location>
        <begin position="37"/>
        <end position="304"/>
    </location>
</feature>
<reference evidence="2" key="1">
    <citation type="submission" date="2020-10" db="EMBL/GenBank/DDBJ databases">
        <authorList>
            <person name="Gilroy R."/>
        </authorList>
    </citation>
    <scope>NUCLEOTIDE SEQUENCE</scope>
    <source>
        <strain evidence="2">11159</strain>
    </source>
</reference>
<accession>A0A9D9DJE6</accession>
<dbReference type="InterPro" id="IPR013320">
    <property type="entry name" value="ConA-like_dom_sf"/>
</dbReference>
<reference evidence="2" key="2">
    <citation type="journal article" date="2021" name="PeerJ">
        <title>Extensive microbial diversity within the chicken gut microbiome revealed by metagenomics and culture.</title>
        <authorList>
            <person name="Gilroy R."/>
            <person name="Ravi A."/>
            <person name="Getino M."/>
            <person name="Pursley I."/>
            <person name="Horton D.L."/>
            <person name="Alikhan N.F."/>
            <person name="Baker D."/>
            <person name="Gharbi K."/>
            <person name="Hall N."/>
            <person name="Watson M."/>
            <person name="Adriaenssens E.M."/>
            <person name="Foster-Nyarko E."/>
            <person name="Jarju S."/>
            <person name="Secka A."/>
            <person name="Antonio M."/>
            <person name="Oren A."/>
            <person name="Chaudhuri R.R."/>
            <person name="La Ragione R."/>
            <person name="Hildebrand F."/>
            <person name="Pallen M.J."/>
        </authorList>
    </citation>
    <scope>NUCLEOTIDE SEQUENCE</scope>
    <source>
        <strain evidence="2">11159</strain>
    </source>
</reference>
<dbReference type="CDD" id="cd00413">
    <property type="entry name" value="Glyco_hydrolase_16"/>
    <property type="match status" value="1"/>
</dbReference>
<dbReference type="GO" id="GO:0005975">
    <property type="term" value="P:carbohydrate metabolic process"/>
    <property type="evidence" value="ECO:0007669"/>
    <property type="project" value="InterPro"/>
</dbReference>
<dbReference type="Gene3D" id="2.60.120.200">
    <property type="match status" value="1"/>
</dbReference>
<dbReference type="PROSITE" id="PS51257">
    <property type="entry name" value="PROKAR_LIPOPROTEIN"/>
    <property type="match status" value="1"/>
</dbReference>
<sequence>MQKKYLKLGFITIIGLSLVSCNKNENEVSNIADETDPDYYSKINERVEFDNTNPLNFSDSFNDGLDENIWYGIDGYWDAGSVTPHNGVRIRNISYTKNGDETYLAFRGRGVYNEEDPSTANLPEGGVIITQNHLTPGRYEIEMAAFPRFGGVTAMWTYCSTTGNEATSQNEIDIEIGGGGQYQSQWCTTWTTHTNKQTNDVDVTDILYLNDGKMHTYTFDWYTDYLDTGEGRIDWFIDGHFITQISGPAVPYEEMPLWVGCWFPSWAGDSRFYDDYMLVKNISFTAFDSSQFYDTCRAYTSYSRYLPSQMNIQETPYENIENLNKFSNGDFSKQKEYQENNYYGWEIDRTSQGTLEFLTENNENIVQLNASTTSTDDYHGEYLKQTIGGAYPGFKYNLKVDARLLNDSAVGNIEIYYKDIGNITLSKEVIPITSTSFNEYTKEITIPENTVNLEIDFTSEDGSVQYKDASLVFIK</sequence>
<organism evidence="2 3">
    <name type="scientific">Candidatus Onthovivens merdipullorum</name>
    <dbReference type="NCBI Taxonomy" id="2840889"/>
    <lineage>
        <taxon>Bacteria</taxon>
        <taxon>Bacillati</taxon>
        <taxon>Bacillota</taxon>
        <taxon>Bacilli</taxon>
        <taxon>Bacillales</taxon>
        <taxon>Candidatus Onthovivens</taxon>
    </lineage>
</organism>
<evidence type="ECO:0000259" key="1">
    <source>
        <dbReference type="PROSITE" id="PS51762"/>
    </source>
</evidence>
<evidence type="ECO:0000313" key="2">
    <source>
        <dbReference type="EMBL" id="MBO8427546.1"/>
    </source>
</evidence>